<dbReference type="GO" id="GO:0004180">
    <property type="term" value="F:carboxypeptidase activity"/>
    <property type="evidence" value="ECO:0007669"/>
    <property type="project" value="UniProtKB-KW"/>
</dbReference>
<dbReference type="SUPFAM" id="SSF56601">
    <property type="entry name" value="beta-lactamase/transpeptidase-like"/>
    <property type="match status" value="1"/>
</dbReference>
<dbReference type="Proteomes" id="UP000619479">
    <property type="component" value="Unassembled WGS sequence"/>
</dbReference>
<dbReference type="EMBL" id="BOMH01000001">
    <property type="protein sequence ID" value="GID62213.1"/>
    <property type="molecule type" value="Genomic_DNA"/>
</dbReference>
<accession>A0A919M2K0</accession>
<dbReference type="InterPro" id="IPR050491">
    <property type="entry name" value="AmpC-like"/>
</dbReference>
<evidence type="ECO:0000313" key="3">
    <source>
        <dbReference type="Proteomes" id="UP000619479"/>
    </source>
</evidence>
<evidence type="ECO:0000259" key="1">
    <source>
        <dbReference type="Pfam" id="PF00144"/>
    </source>
</evidence>
<gene>
    <name evidence="2" type="ORF">Acy02nite_00940</name>
</gene>
<reference evidence="2" key="1">
    <citation type="submission" date="2021-01" db="EMBL/GenBank/DDBJ databases">
        <title>Whole genome shotgun sequence of Actinoplanes cyaneus NBRC 14990.</title>
        <authorList>
            <person name="Komaki H."/>
            <person name="Tamura T."/>
        </authorList>
    </citation>
    <scope>NUCLEOTIDE SEQUENCE</scope>
    <source>
        <strain evidence="2">NBRC 14990</strain>
    </source>
</reference>
<comment type="caution">
    <text evidence="2">The sequence shown here is derived from an EMBL/GenBank/DDBJ whole genome shotgun (WGS) entry which is preliminary data.</text>
</comment>
<dbReference type="InterPro" id="IPR001466">
    <property type="entry name" value="Beta-lactam-related"/>
</dbReference>
<organism evidence="2 3">
    <name type="scientific">Actinoplanes cyaneus</name>
    <dbReference type="NCBI Taxonomy" id="52696"/>
    <lineage>
        <taxon>Bacteria</taxon>
        <taxon>Bacillati</taxon>
        <taxon>Actinomycetota</taxon>
        <taxon>Actinomycetes</taxon>
        <taxon>Micromonosporales</taxon>
        <taxon>Micromonosporaceae</taxon>
        <taxon>Actinoplanes</taxon>
    </lineage>
</organism>
<proteinExistence type="predicted"/>
<name>A0A919M2K0_9ACTN</name>
<keyword evidence="2" id="KW-0645">Protease</keyword>
<feature type="domain" description="Beta-lactamase-related" evidence="1">
    <location>
        <begin position="32"/>
        <end position="336"/>
    </location>
</feature>
<keyword evidence="3" id="KW-1185">Reference proteome</keyword>
<evidence type="ECO:0000313" key="2">
    <source>
        <dbReference type="EMBL" id="GID62213.1"/>
    </source>
</evidence>
<dbReference type="Pfam" id="PF00144">
    <property type="entry name" value="Beta-lactamase"/>
    <property type="match status" value="1"/>
</dbReference>
<dbReference type="PANTHER" id="PTHR46825:SF7">
    <property type="entry name" value="D-ALANYL-D-ALANINE CARBOXYPEPTIDASE"/>
    <property type="match status" value="1"/>
</dbReference>
<dbReference type="Gene3D" id="3.40.710.10">
    <property type="entry name" value="DD-peptidase/beta-lactamase superfamily"/>
    <property type="match status" value="1"/>
</dbReference>
<keyword evidence="2" id="KW-0121">Carboxypeptidase</keyword>
<protein>
    <submittedName>
        <fullName evidence="2">D-alanyl-D-alanine carboxypeptidase</fullName>
    </submittedName>
</protein>
<sequence>MRVICAAAALTTSIAGGGVARASEPAARGTVRAALQQAVAVGNPGVVAYVRQGRQRWGLATGVADLATGRRATPGDHWRIFSNTKSFVATTLLQLVAEHRLSLDDSVEKWLPGVVRGNGNDGRRITVRQLLNNTSGIYDPDNGTDRGGQAPREVITAALAHPPLFPPGQGWSYSNPNYLLAGMVLEAVTHHRADQEIRRRIIEPLGLTETSFPLRGSAMPKPYLHGYDLSYRDVTGFDPSGEWTAGAMVSTVADLARFDAALFGGRLLPAAQQRELLTLVPVKRYGLGVQQITIPCDDGNVEVWSTDGGGPGFSSVSMTSADTSRQLVLVANVFDLEIDKRHDPDQLPVPDAEAAFFQAATAVFCS</sequence>
<dbReference type="AlphaFoldDB" id="A0A919M2K0"/>
<keyword evidence="2" id="KW-0378">Hydrolase</keyword>
<dbReference type="InterPro" id="IPR012338">
    <property type="entry name" value="Beta-lactam/transpept-like"/>
</dbReference>
<dbReference type="PANTHER" id="PTHR46825">
    <property type="entry name" value="D-ALANYL-D-ALANINE-CARBOXYPEPTIDASE/ENDOPEPTIDASE AMPH"/>
    <property type="match status" value="1"/>
</dbReference>